<reference evidence="3" key="2">
    <citation type="submission" date="2015-01" db="EMBL/GenBank/DDBJ databases">
        <title>Evolutionary Origins and Diversification of the Mycorrhizal Mutualists.</title>
        <authorList>
            <consortium name="DOE Joint Genome Institute"/>
            <consortium name="Mycorrhizal Genomics Consortium"/>
            <person name="Kohler A."/>
            <person name="Kuo A."/>
            <person name="Nagy L.G."/>
            <person name="Floudas D."/>
            <person name="Copeland A."/>
            <person name="Barry K.W."/>
            <person name="Cichocki N."/>
            <person name="Veneault-Fourrey C."/>
            <person name="LaButti K."/>
            <person name="Lindquist E.A."/>
            <person name="Lipzen A."/>
            <person name="Lundell T."/>
            <person name="Morin E."/>
            <person name="Murat C."/>
            <person name="Riley R."/>
            <person name="Ohm R."/>
            <person name="Sun H."/>
            <person name="Tunlid A."/>
            <person name="Henrissat B."/>
            <person name="Grigoriev I.V."/>
            <person name="Hibbett D.S."/>
            <person name="Martin F."/>
        </authorList>
    </citation>
    <scope>NUCLEOTIDE SEQUENCE [LARGE SCALE GENOMIC DNA]</scope>
    <source>
        <strain evidence="3">Foug A</strain>
    </source>
</reference>
<feature type="domain" description="DUF6533" evidence="1">
    <location>
        <begin position="11"/>
        <end position="56"/>
    </location>
</feature>
<dbReference type="InterPro" id="IPR045340">
    <property type="entry name" value="DUF6533"/>
</dbReference>
<gene>
    <name evidence="2" type="ORF">SCLCIDRAFT_1220572</name>
</gene>
<name>A0A0C3DIB0_9AGAM</name>
<dbReference type="HOGENOM" id="CLU_183208_0_0_1"/>
<dbReference type="AlphaFoldDB" id="A0A0C3DIB0"/>
<evidence type="ECO:0000313" key="2">
    <source>
        <dbReference type="EMBL" id="KIM56079.1"/>
    </source>
</evidence>
<sequence length="97" mass="11529">MFSQLNIDETFNVIVFTVILHDYTLTIVREIELFWKRPKKSWAFALFVANRYITILSRVPFLLHSFWTPGTQFHSRCNFLRLFGQVEVFILQVVGSE</sequence>
<accession>A0A0C3DIB0</accession>
<evidence type="ECO:0000313" key="3">
    <source>
        <dbReference type="Proteomes" id="UP000053989"/>
    </source>
</evidence>
<evidence type="ECO:0000259" key="1">
    <source>
        <dbReference type="Pfam" id="PF20151"/>
    </source>
</evidence>
<keyword evidence="3" id="KW-1185">Reference proteome</keyword>
<organism evidence="2 3">
    <name type="scientific">Scleroderma citrinum Foug A</name>
    <dbReference type="NCBI Taxonomy" id="1036808"/>
    <lineage>
        <taxon>Eukaryota</taxon>
        <taxon>Fungi</taxon>
        <taxon>Dikarya</taxon>
        <taxon>Basidiomycota</taxon>
        <taxon>Agaricomycotina</taxon>
        <taxon>Agaricomycetes</taxon>
        <taxon>Agaricomycetidae</taxon>
        <taxon>Boletales</taxon>
        <taxon>Sclerodermatineae</taxon>
        <taxon>Sclerodermataceae</taxon>
        <taxon>Scleroderma</taxon>
    </lineage>
</organism>
<dbReference type="Proteomes" id="UP000053989">
    <property type="component" value="Unassembled WGS sequence"/>
</dbReference>
<dbReference type="EMBL" id="KN822123">
    <property type="protein sequence ID" value="KIM56079.1"/>
    <property type="molecule type" value="Genomic_DNA"/>
</dbReference>
<dbReference type="Pfam" id="PF20151">
    <property type="entry name" value="DUF6533"/>
    <property type="match status" value="1"/>
</dbReference>
<protein>
    <recommendedName>
        <fullName evidence="1">DUF6533 domain-containing protein</fullName>
    </recommendedName>
</protein>
<proteinExistence type="predicted"/>
<reference evidence="2 3" key="1">
    <citation type="submission" date="2014-04" db="EMBL/GenBank/DDBJ databases">
        <authorList>
            <consortium name="DOE Joint Genome Institute"/>
            <person name="Kuo A."/>
            <person name="Kohler A."/>
            <person name="Nagy L.G."/>
            <person name="Floudas D."/>
            <person name="Copeland A."/>
            <person name="Barry K.W."/>
            <person name="Cichocki N."/>
            <person name="Veneault-Fourrey C."/>
            <person name="LaButti K."/>
            <person name="Lindquist E.A."/>
            <person name="Lipzen A."/>
            <person name="Lundell T."/>
            <person name="Morin E."/>
            <person name="Murat C."/>
            <person name="Sun H."/>
            <person name="Tunlid A."/>
            <person name="Henrissat B."/>
            <person name="Grigoriev I.V."/>
            <person name="Hibbett D.S."/>
            <person name="Martin F."/>
            <person name="Nordberg H.P."/>
            <person name="Cantor M.N."/>
            <person name="Hua S.X."/>
        </authorList>
    </citation>
    <scope>NUCLEOTIDE SEQUENCE [LARGE SCALE GENOMIC DNA]</scope>
    <source>
        <strain evidence="2 3">Foug A</strain>
    </source>
</reference>
<dbReference type="OrthoDB" id="2687242at2759"/>
<dbReference type="InParanoid" id="A0A0C3DIB0"/>